<proteinExistence type="predicted"/>
<organism evidence="1 2">
    <name type="scientific">Pangasianodon gigas</name>
    <name type="common">Mekong giant catfish</name>
    <name type="synonym">Pangasius gigas</name>
    <dbReference type="NCBI Taxonomy" id="30993"/>
    <lineage>
        <taxon>Eukaryota</taxon>
        <taxon>Metazoa</taxon>
        <taxon>Chordata</taxon>
        <taxon>Craniata</taxon>
        <taxon>Vertebrata</taxon>
        <taxon>Euteleostomi</taxon>
        <taxon>Actinopterygii</taxon>
        <taxon>Neopterygii</taxon>
        <taxon>Teleostei</taxon>
        <taxon>Ostariophysi</taxon>
        <taxon>Siluriformes</taxon>
        <taxon>Pangasiidae</taxon>
        <taxon>Pangasianodon</taxon>
    </lineage>
</organism>
<name>A0ACC5W9H0_PANGG</name>
<sequence length="228" mass="25345">MPLPAMKVDLKSLGTIQTMIGAVIFMFGIVTQSFTTTVSVNSGVMYWGSLCVKSSLVMNLISTLAAIVALIVLFVDVVRMSGELPPCEDPAKCALILLTILLRGTFRVLLVFSVLEICASIWTFVLTWKTRDSLEATKDARRVDKLVQKASSVTGMRFESLEAVVERCTQKKLEAILEYPDHPLHNTLMDQRSSCSGRLTSVRCRTERYRSSFIPTAIRLYNTLANGR</sequence>
<evidence type="ECO:0000313" key="1">
    <source>
        <dbReference type="EMBL" id="MCI4375714.1"/>
    </source>
</evidence>
<accession>A0ACC5W9H0</accession>
<protein>
    <submittedName>
        <fullName evidence="1">Uncharacterized protein</fullName>
    </submittedName>
</protein>
<gene>
    <name evidence="1" type="ORF">PGIGA_G00113330</name>
</gene>
<dbReference type="EMBL" id="CM040455">
    <property type="protein sequence ID" value="MCI4375714.1"/>
    <property type="molecule type" value="Genomic_DNA"/>
</dbReference>
<dbReference type="Proteomes" id="UP000829447">
    <property type="component" value="Linkage Group LG2"/>
</dbReference>
<comment type="caution">
    <text evidence="1">The sequence shown here is derived from an EMBL/GenBank/DDBJ whole genome shotgun (WGS) entry which is preliminary data.</text>
</comment>
<evidence type="ECO:0000313" key="2">
    <source>
        <dbReference type="Proteomes" id="UP000829447"/>
    </source>
</evidence>
<keyword evidence="2" id="KW-1185">Reference proteome</keyword>
<reference evidence="1 2" key="1">
    <citation type="journal article" date="2022" name="bioRxiv">
        <title>An ancient truncated duplication of the anti-Mullerian hormone receptor type 2 gene is a potential conserved master sex determinant in the Pangasiidae catfish family.</title>
        <authorList>
            <person name="Wen M."/>
            <person name="Pan Q."/>
            <person name="Jouanno E."/>
            <person name="Montfort J."/>
            <person name="Zahm M."/>
            <person name="Cabau C."/>
            <person name="Klopp C."/>
            <person name="Iampietro C."/>
            <person name="Roques C."/>
            <person name="Bouchez O."/>
            <person name="Castinel A."/>
            <person name="Donnadieu C."/>
            <person name="Parrinello H."/>
            <person name="Poncet C."/>
            <person name="Belmonte E."/>
            <person name="Gautier V."/>
            <person name="Avarre J.-C."/>
            <person name="Dugue R."/>
            <person name="Gustiano R."/>
            <person name="Ha T.T.T."/>
            <person name="Campet M."/>
            <person name="Sriphairoj K."/>
            <person name="Ribolli J."/>
            <person name="de Almeida F.L."/>
            <person name="Desvignes T."/>
            <person name="Postlethwait J.H."/>
            <person name="Bucao C.F."/>
            <person name="Robinson-Rechavi M."/>
            <person name="Bobe J."/>
            <person name="Herpin A."/>
            <person name="Guiguen Y."/>
        </authorList>
    </citation>
    <scope>NUCLEOTIDE SEQUENCE [LARGE SCALE GENOMIC DNA]</scope>
    <source>
        <strain evidence="1">YG-Dec2019</strain>
    </source>
</reference>